<organism evidence="1">
    <name type="scientific">marine sediment metagenome</name>
    <dbReference type="NCBI Taxonomy" id="412755"/>
    <lineage>
        <taxon>unclassified sequences</taxon>
        <taxon>metagenomes</taxon>
        <taxon>ecological metagenomes</taxon>
    </lineage>
</organism>
<accession>A0A0F9SWL9</accession>
<dbReference type="AlphaFoldDB" id="A0A0F9SWL9"/>
<gene>
    <name evidence="1" type="ORF">LCGC14_0423120</name>
</gene>
<dbReference type="EMBL" id="LAZR01000387">
    <property type="protein sequence ID" value="KKN71269.1"/>
    <property type="molecule type" value="Genomic_DNA"/>
</dbReference>
<sequence length="70" mass="8368">MKNFSEWWDKHRASRSSHTCQSARRENLGMLADEEIWRAALKKVLKQLDIIYSGDFENSDIVKWIKEELE</sequence>
<protein>
    <submittedName>
        <fullName evidence="1">Uncharacterized protein</fullName>
    </submittedName>
</protein>
<evidence type="ECO:0000313" key="1">
    <source>
        <dbReference type="EMBL" id="KKN71269.1"/>
    </source>
</evidence>
<reference evidence="1" key="1">
    <citation type="journal article" date="2015" name="Nature">
        <title>Complex archaea that bridge the gap between prokaryotes and eukaryotes.</title>
        <authorList>
            <person name="Spang A."/>
            <person name="Saw J.H."/>
            <person name="Jorgensen S.L."/>
            <person name="Zaremba-Niedzwiedzka K."/>
            <person name="Martijn J."/>
            <person name="Lind A.E."/>
            <person name="van Eijk R."/>
            <person name="Schleper C."/>
            <person name="Guy L."/>
            <person name="Ettema T.J."/>
        </authorList>
    </citation>
    <scope>NUCLEOTIDE SEQUENCE</scope>
</reference>
<proteinExistence type="predicted"/>
<name>A0A0F9SWL9_9ZZZZ</name>
<comment type="caution">
    <text evidence="1">The sequence shown here is derived from an EMBL/GenBank/DDBJ whole genome shotgun (WGS) entry which is preliminary data.</text>
</comment>